<evidence type="ECO:0000256" key="3">
    <source>
        <dbReference type="ARBA" id="ARBA00023163"/>
    </source>
</evidence>
<dbReference type="InterPro" id="IPR018062">
    <property type="entry name" value="HTH_AraC-typ_CS"/>
</dbReference>
<gene>
    <name evidence="6" type="ORF">OMP38_11840</name>
</gene>
<dbReference type="Gene3D" id="1.10.10.60">
    <property type="entry name" value="Homeodomain-like"/>
    <property type="match status" value="2"/>
</dbReference>
<keyword evidence="4" id="KW-1133">Transmembrane helix</keyword>
<dbReference type="InterPro" id="IPR020449">
    <property type="entry name" value="Tscrpt_reg_AraC-type_HTH"/>
</dbReference>
<dbReference type="InterPro" id="IPR009057">
    <property type="entry name" value="Homeodomain-like_sf"/>
</dbReference>
<dbReference type="PROSITE" id="PS01124">
    <property type="entry name" value="HTH_ARAC_FAMILY_2"/>
    <property type="match status" value="1"/>
</dbReference>
<keyword evidence="2" id="KW-0238">DNA-binding</keyword>
<protein>
    <submittedName>
        <fullName evidence="6">AraC family transcriptional regulator</fullName>
    </submittedName>
</protein>
<organism evidence="6 7">
    <name type="scientific">Cohnella ginsengisoli</name>
    <dbReference type="NCBI Taxonomy" id="425004"/>
    <lineage>
        <taxon>Bacteria</taxon>
        <taxon>Bacillati</taxon>
        <taxon>Bacillota</taxon>
        <taxon>Bacilli</taxon>
        <taxon>Bacillales</taxon>
        <taxon>Paenibacillaceae</taxon>
        <taxon>Cohnella</taxon>
    </lineage>
</organism>
<dbReference type="RefSeq" id="WP_277565361.1">
    <property type="nucleotide sequence ID" value="NZ_JAPDHZ010000003.1"/>
</dbReference>
<proteinExistence type="predicted"/>
<dbReference type="PRINTS" id="PR00032">
    <property type="entry name" value="HTHARAC"/>
</dbReference>
<keyword evidence="7" id="KW-1185">Reference proteome</keyword>
<keyword evidence="4" id="KW-0472">Membrane</keyword>
<dbReference type="EMBL" id="JAPDHZ010000003">
    <property type="protein sequence ID" value="MDG0791482.1"/>
    <property type="molecule type" value="Genomic_DNA"/>
</dbReference>
<feature type="domain" description="HTH araC/xylS-type" evidence="5">
    <location>
        <begin position="638"/>
        <end position="737"/>
    </location>
</feature>
<name>A0A9X4QMP6_9BACL</name>
<evidence type="ECO:0000256" key="1">
    <source>
        <dbReference type="ARBA" id="ARBA00023015"/>
    </source>
</evidence>
<reference evidence="6 7" key="1">
    <citation type="submission" date="2022-10" db="EMBL/GenBank/DDBJ databases">
        <title>Comparative genomic analysis of Cohnella hashimotonis sp. nov., isolated from the International Space Station.</title>
        <authorList>
            <person name="Simpson A."/>
            <person name="Venkateswaran K."/>
        </authorList>
    </citation>
    <scope>NUCLEOTIDE SEQUENCE [LARGE SCALE GENOMIC DNA]</scope>
    <source>
        <strain evidence="6 7">DSM 18997</strain>
    </source>
</reference>
<evidence type="ECO:0000256" key="4">
    <source>
        <dbReference type="SAM" id="Phobius"/>
    </source>
</evidence>
<keyword evidence="3" id="KW-0804">Transcription</keyword>
<dbReference type="SUPFAM" id="SSF46689">
    <property type="entry name" value="Homeodomain-like"/>
    <property type="match status" value="1"/>
</dbReference>
<dbReference type="SMART" id="SM00342">
    <property type="entry name" value="HTH_ARAC"/>
    <property type="match status" value="1"/>
</dbReference>
<evidence type="ECO:0000256" key="2">
    <source>
        <dbReference type="ARBA" id="ARBA00023125"/>
    </source>
</evidence>
<dbReference type="AlphaFoldDB" id="A0A9X4QMP6"/>
<dbReference type="PROSITE" id="PS00041">
    <property type="entry name" value="HTH_ARAC_FAMILY_1"/>
    <property type="match status" value="1"/>
</dbReference>
<feature type="transmembrane region" description="Helical" evidence="4">
    <location>
        <begin position="12"/>
        <end position="39"/>
    </location>
</feature>
<dbReference type="GO" id="GO:0003700">
    <property type="term" value="F:DNA-binding transcription factor activity"/>
    <property type="evidence" value="ECO:0007669"/>
    <property type="project" value="InterPro"/>
</dbReference>
<keyword evidence="4" id="KW-0812">Transmembrane</keyword>
<evidence type="ECO:0000313" key="7">
    <source>
        <dbReference type="Proteomes" id="UP001153387"/>
    </source>
</evidence>
<dbReference type="PANTHER" id="PTHR43280:SF28">
    <property type="entry name" value="HTH-TYPE TRANSCRIPTIONAL ACTIVATOR RHAS"/>
    <property type="match status" value="1"/>
</dbReference>
<dbReference type="PANTHER" id="PTHR43280">
    <property type="entry name" value="ARAC-FAMILY TRANSCRIPTIONAL REGULATOR"/>
    <property type="match status" value="1"/>
</dbReference>
<evidence type="ECO:0000313" key="6">
    <source>
        <dbReference type="EMBL" id="MDG0791482.1"/>
    </source>
</evidence>
<dbReference type="Proteomes" id="UP001153387">
    <property type="component" value="Unassembled WGS sequence"/>
</dbReference>
<dbReference type="Pfam" id="PF12833">
    <property type="entry name" value="HTH_18"/>
    <property type="match status" value="1"/>
</dbReference>
<dbReference type="GO" id="GO:0043565">
    <property type="term" value="F:sequence-specific DNA binding"/>
    <property type="evidence" value="ECO:0007669"/>
    <property type="project" value="InterPro"/>
</dbReference>
<comment type="caution">
    <text evidence="6">The sequence shown here is derived from an EMBL/GenBank/DDBJ whole genome shotgun (WGS) entry which is preliminary data.</text>
</comment>
<keyword evidence="1" id="KW-0805">Transcription regulation</keyword>
<dbReference type="InterPro" id="IPR018060">
    <property type="entry name" value="HTH_AraC"/>
</dbReference>
<accession>A0A9X4QMP6</accession>
<evidence type="ECO:0000259" key="5">
    <source>
        <dbReference type="PROSITE" id="PS01124"/>
    </source>
</evidence>
<sequence length="750" mass="84176">MRLNRIRRNGKLYVRILLGLTLSIVLVLIASNFIFYLIFTGVLQDEAVENDLANLRQTGKAVANTTESAQTVAFQIYRNSAIAKMLYYSKPDAFDTQAAMLDLRNYLSTMPFIQSIYVYNPASGYYYIAAQNGQEGIWRESEVQDAGILDILGRYRDYKPFTPIPRTIKSAAANAPDLGVYTYLCYDAINFNREINSAVIVNLSASWINRELGKAETASAGRTYLLDDHDVVRSVDDLMSAKLGESDLALLQSYVAKPESGFAVAEFEGVKSLITYTAPTPYEWHYVRITPYGEITQKTKDIRGKTLQVAGAILAVGLLLSWLMSRYLYVPINRIEKRMSDLESEKRNSSYTLRQNTLRKLIQIQDFDPDFQLEKLRSAGIAFDFTQPYQLALLRIDGFDRVRSQSSKDLLTYKFAIMNIAAEISSKLYDADTVDLEDDGILMLINTRGQEQDAEALLAMLKEIQDACAEFLRIGLTVSLTPATKSPHELHAMYKLAREATDRRFFRGCGSIIEATPGPGDRHSFSVGKEKQMLDALVAGKAEEATALYRDILLETADCPFRVTQSAANHVSVTLGNMLAEIERNGSLQLGIGAELSIPGIDQYETLDGLTEAMNRFFGQLSAKVFEKRSNKQEDLIRKINALIETRYDDSNLSLNSISEELKMSTYHVSRVYRQHTFTTIVDMINNVRIEKAKAILMSSDDQVAEIAERTGFTNSSYFHRMFKKLTGVTPVEFRKAQAGGSREGRHGNG</sequence>